<reference evidence="1 2" key="1">
    <citation type="submission" date="2009-11" db="EMBL/GenBank/DDBJ databases">
        <title>Annotation of Allomyces macrogynus ATCC 38327.</title>
        <authorList>
            <consortium name="The Broad Institute Genome Sequencing Platform"/>
            <person name="Russ C."/>
            <person name="Cuomo C."/>
            <person name="Burger G."/>
            <person name="Gray M.W."/>
            <person name="Holland P.W.H."/>
            <person name="King N."/>
            <person name="Lang F.B.F."/>
            <person name="Roger A.J."/>
            <person name="Ruiz-Trillo I."/>
            <person name="Young S.K."/>
            <person name="Zeng Q."/>
            <person name="Gargeya S."/>
            <person name="Fitzgerald M."/>
            <person name="Haas B."/>
            <person name="Abouelleil A."/>
            <person name="Alvarado L."/>
            <person name="Arachchi H.M."/>
            <person name="Berlin A."/>
            <person name="Chapman S.B."/>
            <person name="Gearin G."/>
            <person name="Goldberg J."/>
            <person name="Griggs A."/>
            <person name="Gujja S."/>
            <person name="Hansen M."/>
            <person name="Heiman D."/>
            <person name="Howarth C."/>
            <person name="Larimer J."/>
            <person name="Lui A."/>
            <person name="MacDonald P.J.P."/>
            <person name="McCowen C."/>
            <person name="Montmayeur A."/>
            <person name="Murphy C."/>
            <person name="Neiman D."/>
            <person name="Pearson M."/>
            <person name="Priest M."/>
            <person name="Roberts A."/>
            <person name="Saif S."/>
            <person name="Shea T."/>
            <person name="Sisk P."/>
            <person name="Stolte C."/>
            <person name="Sykes S."/>
            <person name="Wortman J."/>
            <person name="Nusbaum C."/>
            <person name="Birren B."/>
        </authorList>
    </citation>
    <scope>NUCLEOTIDE SEQUENCE [LARGE SCALE GENOMIC DNA]</scope>
    <source>
        <strain evidence="1 2">ATCC 38327</strain>
    </source>
</reference>
<dbReference type="VEuPathDB" id="FungiDB:AMAG_08740"/>
<keyword evidence="2" id="KW-1185">Reference proteome</keyword>
<gene>
    <name evidence="1" type="ORF">AMAG_08740</name>
</gene>
<dbReference type="AlphaFoldDB" id="A0A0L0SMB6"/>
<dbReference type="eggNOG" id="ENOG502SQS5">
    <property type="taxonomic scope" value="Eukaryota"/>
</dbReference>
<evidence type="ECO:0000313" key="1">
    <source>
        <dbReference type="EMBL" id="KNE63637.1"/>
    </source>
</evidence>
<dbReference type="OrthoDB" id="2103572at2759"/>
<dbReference type="Proteomes" id="UP000054350">
    <property type="component" value="Unassembled WGS sequence"/>
</dbReference>
<accession>A0A0L0SMB6</accession>
<protein>
    <submittedName>
        <fullName evidence="1">Uncharacterized protein</fullName>
    </submittedName>
</protein>
<name>A0A0L0SMB6_ALLM3</name>
<dbReference type="EMBL" id="GG745342">
    <property type="protein sequence ID" value="KNE63637.1"/>
    <property type="molecule type" value="Genomic_DNA"/>
</dbReference>
<organism evidence="1 2">
    <name type="scientific">Allomyces macrogynus (strain ATCC 38327)</name>
    <name type="common">Allomyces javanicus var. macrogynus</name>
    <dbReference type="NCBI Taxonomy" id="578462"/>
    <lineage>
        <taxon>Eukaryota</taxon>
        <taxon>Fungi</taxon>
        <taxon>Fungi incertae sedis</taxon>
        <taxon>Blastocladiomycota</taxon>
        <taxon>Blastocladiomycetes</taxon>
        <taxon>Blastocladiales</taxon>
        <taxon>Blastocladiaceae</taxon>
        <taxon>Allomyces</taxon>
    </lineage>
</organism>
<sequence length="326" mass="35777">MVFRSFVHLRASAADTVKAATVAQEFALKTPQQVAMRAAATHVFMSRWGLERMVHDLTARGLNEGQRTLMIARVGEANEALKKSTSLLDLTPLEQDFIAKDIGTSSLSDIAALEGRWEGFGILLHALHLLPAVPPYYRPFPMVDLLGATGIVPAEPKTIESFLGRAHQLVPEPALVAALNQAEAWYWRARAQVLLKLKEAIDDPSCDSSDIKKLPKALRDMTKHIDVTLLYATSRSLQDGLIDKALLDDFAIPADLTAAEAPATNADAGWKRYLDATDDEAAQLRVIAEDRLAALAWVMAGRDWDAPRDEVSFVNPMSSLWQPASE</sequence>
<dbReference type="OMA" id="WGMESIL"/>
<proteinExistence type="predicted"/>
<evidence type="ECO:0000313" key="2">
    <source>
        <dbReference type="Proteomes" id="UP000054350"/>
    </source>
</evidence>
<reference evidence="2" key="2">
    <citation type="submission" date="2009-11" db="EMBL/GenBank/DDBJ databases">
        <title>The Genome Sequence of Allomyces macrogynus strain ATCC 38327.</title>
        <authorList>
            <consortium name="The Broad Institute Genome Sequencing Platform"/>
            <person name="Russ C."/>
            <person name="Cuomo C."/>
            <person name="Shea T."/>
            <person name="Young S.K."/>
            <person name="Zeng Q."/>
            <person name="Koehrsen M."/>
            <person name="Haas B."/>
            <person name="Borodovsky M."/>
            <person name="Guigo R."/>
            <person name="Alvarado L."/>
            <person name="Berlin A."/>
            <person name="Borenstein D."/>
            <person name="Chen Z."/>
            <person name="Engels R."/>
            <person name="Freedman E."/>
            <person name="Gellesch M."/>
            <person name="Goldberg J."/>
            <person name="Griggs A."/>
            <person name="Gujja S."/>
            <person name="Heiman D."/>
            <person name="Hepburn T."/>
            <person name="Howarth C."/>
            <person name="Jen D."/>
            <person name="Larson L."/>
            <person name="Lewis B."/>
            <person name="Mehta T."/>
            <person name="Park D."/>
            <person name="Pearson M."/>
            <person name="Roberts A."/>
            <person name="Saif S."/>
            <person name="Shenoy N."/>
            <person name="Sisk P."/>
            <person name="Stolte C."/>
            <person name="Sykes S."/>
            <person name="Walk T."/>
            <person name="White J."/>
            <person name="Yandava C."/>
            <person name="Burger G."/>
            <person name="Gray M.W."/>
            <person name="Holland P.W.H."/>
            <person name="King N."/>
            <person name="Lang F.B.F."/>
            <person name="Roger A.J."/>
            <person name="Ruiz-Trillo I."/>
            <person name="Lander E."/>
            <person name="Nusbaum C."/>
        </authorList>
    </citation>
    <scope>NUCLEOTIDE SEQUENCE [LARGE SCALE GENOMIC DNA]</scope>
    <source>
        <strain evidence="2">ATCC 38327</strain>
    </source>
</reference>